<feature type="signal peptide" evidence="1">
    <location>
        <begin position="1"/>
        <end position="33"/>
    </location>
</feature>
<protein>
    <submittedName>
        <fullName evidence="2">Uncharacterized protein</fullName>
    </submittedName>
</protein>
<dbReference type="EMBL" id="CACRTR010000016">
    <property type="protein sequence ID" value="VYU58440.1"/>
    <property type="molecule type" value="Genomic_DNA"/>
</dbReference>
<accession>A0A6N3G2R4</accession>
<gene>
    <name evidence="2" type="ORF">ELLFYP34_03668</name>
</gene>
<dbReference type="PROSITE" id="PS51257">
    <property type="entry name" value="PROKAR_LIPOPROTEIN"/>
    <property type="match status" value="1"/>
</dbReference>
<feature type="chain" id="PRO_5026854174" evidence="1">
    <location>
        <begin position="34"/>
        <end position="386"/>
    </location>
</feature>
<name>A0A6N3G2R4_EUBLI</name>
<organism evidence="2">
    <name type="scientific">Eubacterium limosum</name>
    <dbReference type="NCBI Taxonomy" id="1736"/>
    <lineage>
        <taxon>Bacteria</taxon>
        <taxon>Bacillati</taxon>
        <taxon>Bacillota</taxon>
        <taxon>Clostridia</taxon>
        <taxon>Eubacteriales</taxon>
        <taxon>Eubacteriaceae</taxon>
        <taxon>Eubacterium</taxon>
    </lineage>
</organism>
<keyword evidence="1" id="KW-0732">Signal</keyword>
<dbReference type="AlphaFoldDB" id="A0A6N3G2R4"/>
<evidence type="ECO:0000256" key="1">
    <source>
        <dbReference type="SAM" id="SignalP"/>
    </source>
</evidence>
<evidence type="ECO:0000313" key="2">
    <source>
        <dbReference type="EMBL" id="VYU58440.1"/>
    </source>
</evidence>
<proteinExistence type="predicted"/>
<reference evidence="2" key="1">
    <citation type="submission" date="2019-11" db="EMBL/GenBank/DDBJ databases">
        <authorList>
            <person name="Feng L."/>
        </authorList>
    </citation>
    <scope>NUCLEOTIDE SEQUENCE</scope>
    <source>
        <strain evidence="2">ElimosumLFYP34</strain>
    </source>
</reference>
<sequence length="386" mass="42876">MKTVYRMKKFCSAFALFIVLNVVLMSCPLGVFAEETPSPQAVEDESLSGLYDEVEKTAALFESVGIDPNTLVTILNLAEKPDGFYPDQPVVQSYSEELSYFFQNAEVQPFEPMDPNQVMPLDGSMYDGNPPYTVAEQQERLEYIQDVFEREYSAERYQPITGRYLAYLYTSHYIENINFDRTKTPSENFDPVFANIIGSADIEAFDTFFSTQQNAAILGSFTSIGSLISSIKETGVSHTVLIEGVKLFNQELDNELTKTLKIIDDLGLLDTGTTTIADIYNDLTTAFLDNYDDARSAEQLIEMINNQMGVTGEFGLVTSSFINMMKIATTAAAGSTIVAPVVGGLFILFDQLSSTISTTALGGLYYSYPTRKQLRLAIYYGVSQRP</sequence>